<feature type="transmembrane region" description="Helical" evidence="1">
    <location>
        <begin position="296"/>
        <end position="315"/>
    </location>
</feature>
<accession>A0ABM9SIH9</accession>
<feature type="transmembrane region" description="Helical" evidence="1">
    <location>
        <begin position="145"/>
        <end position="163"/>
    </location>
</feature>
<dbReference type="EMBL" id="CPYD01000007">
    <property type="protein sequence ID" value="CNE67153.1"/>
    <property type="molecule type" value="Genomic_DNA"/>
</dbReference>
<feature type="transmembrane region" description="Helical" evidence="1">
    <location>
        <begin position="254"/>
        <end position="284"/>
    </location>
</feature>
<organism evidence="2 3">
    <name type="scientific">Yersinia nurmii</name>
    <dbReference type="NCBI Taxonomy" id="685706"/>
    <lineage>
        <taxon>Bacteria</taxon>
        <taxon>Pseudomonadati</taxon>
        <taxon>Pseudomonadota</taxon>
        <taxon>Gammaproteobacteria</taxon>
        <taxon>Enterobacterales</taxon>
        <taxon>Yersiniaceae</taxon>
        <taxon>Yersinia</taxon>
    </lineage>
</organism>
<feature type="transmembrane region" description="Helical" evidence="1">
    <location>
        <begin position="184"/>
        <end position="202"/>
    </location>
</feature>
<feature type="transmembrane region" description="Helical" evidence="1">
    <location>
        <begin position="68"/>
        <end position="91"/>
    </location>
</feature>
<name>A0ABM9SIH9_9GAMM</name>
<feature type="transmembrane region" description="Helical" evidence="1">
    <location>
        <begin position="412"/>
        <end position="431"/>
    </location>
</feature>
<proteinExistence type="predicted"/>
<protein>
    <recommendedName>
        <fullName evidence="4">O-antigen polymerase</fullName>
    </recommendedName>
</protein>
<evidence type="ECO:0000256" key="1">
    <source>
        <dbReference type="SAM" id="Phobius"/>
    </source>
</evidence>
<keyword evidence="3" id="KW-1185">Reference proteome</keyword>
<reference evidence="2 3" key="1">
    <citation type="submission" date="2015-03" db="EMBL/GenBank/DDBJ databases">
        <authorList>
            <consortium name="Pathogen Informatics"/>
            <person name="Murphy D."/>
        </authorList>
    </citation>
    <scope>NUCLEOTIDE SEQUENCE [LARGE SCALE GENOMIC DNA]</scope>
    <source>
        <strain evidence="3">type strain: CIP110231</strain>
    </source>
</reference>
<keyword evidence="1" id="KW-0472">Membrane</keyword>
<evidence type="ECO:0000313" key="3">
    <source>
        <dbReference type="Proteomes" id="UP000040578"/>
    </source>
</evidence>
<dbReference type="Proteomes" id="UP000040578">
    <property type="component" value="Unassembled WGS sequence"/>
</dbReference>
<evidence type="ECO:0008006" key="4">
    <source>
        <dbReference type="Google" id="ProtNLM"/>
    </source>
</evidence>
<keyword evidence="1" id="KW-0812">Transmembrane</keyword>
<sequence length="450" mass="51480">MEFYELRYPFNNIFEYVRDYALNVEGIHLAIGFFIVFYIIYSVCKSKLLGEEKLGTLVVFLWPFTNPAYIYIISLAEFFLVLNALYIIIFGARFNKNIIFTQFVLLCFSILLHFIMVNLYLLLSTGKFIILQGDAVGISLAGDNFFNRFIVIFKVLLIPFLFLSFSKVKSIATLSEISRIGSKVAALISVVYIIQFVVLLSGRVPYGTFDSAGFGGFPSFAAVSVERGHLSKFMAPFLPFLLIDMYLNRRYMPIILYTSMMLLNFSASGYIFFACAIFATIFLCRRVIFTRENAKYTLPAVFLSLVITSIYLWFFSSTLNYLLDKVFDFVFSGDETGGRTISLLMQYLDLYPYGFGYGGSTFRTIYGLPEINMGIYSMFTQIGIIAFFFYVYLIGCAIVVSKRSKTVVEKILCGGVILMPIVFSADILWFVPTYWAPLILISWFQINRER</sequence>
<comment type="caution">
    <text evidence="2">The sequence shown here is derived from an EMBL/GenBank/DDBJ whole genome shotgun (WGS) entry which is preliminary data.</text>
</comment>
<feature type="transmembrane region" description="Helical" evidence="1">
    <location>
        <begin position="20"/>
        <end position="41"/>
    </location>
</feature>
<keyword evidence="1" id="KW-1133">Transmembrane helix</keyword>
<feature type="transmembrane region" description="Helical" evidence="1">
    <location>
        <begin position="378"/>
        <end position="400"/>
    </location>
</feature>
<feature type="transmembrane region" description="Helical" evidence="1">
    <location>
        <begin position="103"/>
        <end position="125"/>
    </location>
</feature>
<evidence type="ECO:0000313" key="2">
    <source>
        <dbReference type="EMBL" id="CNE67153.1"/>
    </source>
</evidence>
<dbReference type="RefSeq" id="WP_049598626.1">
    <property type="nucleotide sequence ID" value="NZ_CPYD01000007.1"/>
</dbReference>
<gene>
    <name evidence="2" type="ORF">ERS137967_02222</name>
</gene>